<evidence type="ECO:0000256" key="7">
    <source>
        <dbReference type="SAM" id="MobiDB-lite"/>
    </source>
</evidence>
<dbReference type="Pfam" id="PF00884">
    <property type="entry name" value="Sulfatase"/>
    <property type="match status" value="1"/>
</dbReference>
<organism evidence="10 11">
    <name type="scientific">Candidatus Copromonas faecavium</name>
    <name type="common">nom. illeg.</name>
    <dbReference type="NCBI Taxonomy" id="2840740"/>
    <lineage>
        <taxon>Bacteria</taxon>
        <taxon>Bacillati</taxon>
        <taxon>Bacillota</taxon>
        <taxon>Clostridia</taxon>
        <taxon>Lachnospirales</taxon>
        <taxon>Lachnospiraceae</taxon>
        <taxon>Candidatus Copromonas (nom. illeg.)</taxon>
    </lineage>
</organism>
<comment type="caution">
    <text evidence="10">The sequence shown here is derived from an EMBL/GenBank/DDBJ whole genome shotgun (WGS) entry which is preliminary data.</text>
</comment>
<reference evidence="10" key="2">
    <citation type="journal article" date="2021" name="PeerJ">
        <title>Extensive microbial diversity within the chicken gut microbiome revealed by metagenomics and culture.</title>
        <authorList>
            <person name="Gilroy R."/>
            <person name="Ravi A."/>
            <person name="Getino M."/>
            <person name="Pursley I."/>
            <person name="Horton D.L."/>
            <person name="Alikhan N.F."/>
            <person name="Baker D."/>
            <person name="Gharbi K."/>
            <person name="Hall N."/>
            <person name="Watson M."/>
            <person name="Adriaenssens E.M."/>
            <person name="Foster-Nyarko E."/>
            <person name="Jarju S."/>
            <person name="Secka A."/>
            <person name="Antonio M."/>
            <person name="Oren A."/>
            <person name="Chaudhuri R.R."/>
            <person name="La Ragione R."/>
            <person name="Hildebrand F."/>
            <person name="Pallen M.J."/>
        </authorList>
    </citation>
    <scope>NUCLEOTIDE SEQUENCE</scope>
    <source>
        <strain evidence="10">CHK180-2868</strain>
    </source>
</reference>
<dbReference type="AlphaFoldDB" id="A0A9D1D674"/>
<keyword evidence="5 8" id="KW-1133">Transmembrane helix</keyword>
<dbReference type="InterPro" id="IPR000917">
    <property type="entry name" value="Sulfatase_N"/>
</dbReference>
<proteinExistence type="predicted"/>
<dbReference type="Proteomes" id="UP000824250">
    <property type="component" value="Unassembled WGS sequence"/>
</dbReference>
<evidence type="ECO:0000313" key="11">
    <source>
        <dbReference type="Proteomes" id="UP000824250"/>
    </source>
</evidence>
<gene>
    <name evidence="10" type="ORF">IAB28_11135</name>
</gene>
<dbReference type="EMBL" id="DVGC01000064">
    <property type="protein sequence ID" value="HIR06497.1"/>
    <property type="molecule type" value="Genomic_DNA"/>
</dbReference>
<dbReference type="SUPFAM" id="SSF53649">
    <property type="entry name" value="Alkaline phosphatase-like"/>
    <property type="match status" value="1"/>
</dbReference>
<reference evidence="10" key="1">
    <citation type="submission" date="2020-10" db="EMBL/GenBank/DDBJ databases">
        <authorList>
            <person name="Gilroy R."/>
        </authorList>
    </citation>
    <scope>NUCLEOTIDE SEQUENCE</scope>
    <source>
        <strain evidence="10">CHK180-2868</strain>
    </source>
</reference>
<dbReference type="Gene3D" id="3.40.720.10">
    <property type="entry name" value="Alkaline Phosphatase, subunit A"/>
    <property type="match status" value="1"/>
</dbReference>
<dbReference type="GO" id="GO:0005886">
    <property type="term" value="C:plasma membrane"/>
    <property type="evidence" value="ECO:0007669"/>
    <property type="project" value="UniProtKB-SubCell"/>
</dbReference>
<evidence type="ECO:0000256" key="6">
    <source>
        <dbReference type="ARBA" id="ARBA00023136"/>
    </source>
</evidence>
<keyword evidence="4 8" id="KW-0812">Transmembrane</keyword>
<feature type="transmembrane region" description="Helical" evidence="8">
    <location>
        <begin position="149"/>
        <end position="168"/>
    </location>
</feature>
<feature type="transmembrane region" description="Helical" evidence="8">
    <location>
        <begin position="67"/>
        <end position="85"/>
    </location>
</feature>
<feature type="domain" description="Sulfatase N-terminal" evidence="9">
    <location>
        <begin position="257"/>
        <end position="561"/>
    </location>
</feature>
<dbReference type="PANTHER" id="PTHR47371:SF3">
    <property type="entry name" value="PHOSPHOGLYCEROL TRANSFERASE I"/>
    <property type="match status" value="1"/>
</dbReference>
<sequence length="629" mass="70832">MTGKNRGKSWRPEYLNLFVPFLMLVLSEWITGNLPNLTPAGLVLSLVVYAILYAGVFFLAGTTKLSWLILSLLIYGLAVGEYFVISFRERPAMIWDVLALRTAMTVSANYHYAVTLPMVLSLLGVFVLGIFSWMVPLRISGRKKRVKGLAAWTGGTFAFGLLLFGILVPKFNLKVPMWDPIVSFEHQGFLLSTVLSFESLFPDQPEGYGEAHAEALLKEMEAKAQELGWEESGGRKGEAQDAGQMSEMSQERTVPVNVICIMNESFSDLRIFNGLVPGNSFETDRPFLSFFDSLEENVQKGWLYMPVFGAMTANSEYEFLTGNSCAFVPQGSIPYQFYTRPGDTSLARTFREHGYRTVAMHPYPGYNWNRTQAYENLGFEEFLDQEYYDAAGFGTGEGEMPRGYLSDQADYQAIIRQVEEKTPGEKLFLFNVTMQNHGGYEVADFPAAVYVSRLNGEDCRGEFPKAEQYLTLMELSDEALAGLLAYFSEYEEPTMVVLFGDHQPSVETSFYEALYGTGWSEVPAELKLHSFVTPYLVWTNYDRETEDAGDMSAFMLGNLVLQEAGLEPDGFRYAVEEMGKEYPVVHSMGLLTGDHAFLDVLETGTLDVSGTILDYHTLQYYRMFEEKPE</sequence>
<keyword evidence="6 8" id="KW-0472">Membrane</keyword>
<feature type="transmembrane region" description="Helical" evidence="8">
    <location>
        <begin position="14"/>
        <end position="31"/>
    </location>
</feature>
<evidence type="ECO:0000256" key="2">
    <source>
        <dbReference type="ARBA" id="ARBA00004936"/>
    </source>
</evidence>
<evidence type="ECO:0000256" key="4">
    <source>
        <dbReference type="ARBA" id="ARBA00022692"/>
    </source>
</evidence>
<name>A0A9D1D674_9FIRM</name>
<protein>
    <submittedName>
        <fullName evidence="10">LTA synthase family protein</fullName>
    </submittedName>
</protein>
<feature type="region of interest" description="Disordered" evidence="7">
    <location>
        <begin position="228"/>
        <end position="247"/>
    </location>
</feature>
<evidence type="ECO:0000259" key="9">
    <source>
        <dbReference type="Pfam" id="PF00884"/>
    </source>
</evidence>
<dbReference type="CDD" id="cd16015">
    <property type="entry name" value="LTA_synthase"/>
    <property type="match status" value="1"/>
</dbReference>
<dbReference type="InterPro" id="IPR017850">
    <property type="entry name" value="Alkaline_phosphatase_core_sf"/>
</dbReference>
<evidence type="ECO:0000313" key="10">
    <source>
        <dbReference type="EMBL" id="HIR06497.1"/>
    </source>
</evidence>
<keyword evidence="3" id="KW-1003">Cell membrane</keyword>
<comment type="pathway">
    <text evidence="2">Cell wall biogenesis; lipoteichoic acid biosynthesis.</text>
</comment>
<dbReference type="PANTHER" id="PTHR47371">
    <property type="entry name" value="LIPOTEICHOIC ACID SYNTHASE"/>
    <property type="match status" value="1"/>
</dbReference>
<accession>A0A9D1D674</accession>
<comment type="subcellular location">
    <subcellularLocation>
        <location evidence="1">Cell membrane</location>
        <topology evidence="1">Multi-pass membrane protein</topology>
    </subcellularLocation>
</comment>
<feature type="transmembrane region" description="Helical" evidence="8">
    <location>
        <begin position="110"/>
        <end position="137"/>
    </location>
</feature>
<feature type="transmembrane region" description="Helical" evidence="8">
    <location>
        <begin position="37"/>
        <end position="60"/>
    </location>
</feature>
<evidence type="ECO:0000256" key="8">
    <source>
        <dbReference type="SAM" id="Phobius"/>
    </source>
</evidence>
<evidence type="ECO:0000256" key="1">
    <source>
        <dbReference type="ARBA" id="ARBA00004651"/>
    </source>
</evidence>
<evidence type="ECO:0000256" key="3">
    <source>
        <dbReference type="ARBA" id="ARBA00022475"/>
    </source>
</evidence>
<dbReference type="InterPro" id="IPR050448">
    <property type="entry name" value="OpgB/LTA_synthase_biosynth"/>
</dbReference>
<evidence type="ECO:0000256" key="5">
    <source>
        <dbReference type="ARBA" id="ARBA00022989"/>
    </source>
</evidence>